<accession>A0A371WYL7</accession>
<feature type="region of interest" description="Disordered" evidence="3">
    <location>
        <begin position="473"/>
        <end position="517"/>
    </location>
</feature>
<dbReference type="Gene3D" id="2.30.30.940">
    <property type="match status" value="1"/>
</dbReference>
<evidence type="ECO:0000256" key="2">
    <source>
        <dbReference type="ARBA" id="ARBA00022971"/>
    </source>
</evidence>
<comment type="caution">
    <text evidence="6">The sequence shown here is derived from an EMBL/GenBank/DDBJ whole genome shotgun (WGS) entry which is preliminary data.</text>
</comment>
<feature type="region of interest" description="Disordered" evidence="3">
    <location>
        <begin position="989"/>
        <end position="1129"/>
    </location>
</feature>
<feature type="compositionally biased region" description="Gly residues" evidence="3">
    <location>
        <begin position="474"/>
        <end position="485"/>
    </location>
</feature>
<feature type="compositionally biased region" description="Basic and acidic residues" evidence="3">
    <location>
        <begin position="1114"/>
        <end position="1129"/>
    </location>
</feature>
<feature type="domain" description="(+)RNA virus helicase C-terminal" evidence="4">
    <location>
        <begin position="793"/>
        <end position="838"/>
    </location>
</feature>
<dbReference type="GO" id="GO:0005524">
    <property type="term" value="F:ATP binding"/>
    <property type="evidence" value="ECO:0007669"/>
    <property type="project" value="InterPro"/>
</dbReference>
<dbReference type="CDD" id="cd17933">
    <property type="entry name" value="DEXSc_RecD-like"/>
    <property type="match status" value="1"/>
</dbReference>
<feature type="compositionally biased region" description="Basic and acidic residues" evidence="3">
    <location>
        <begin position="989"/>
        <end position="1012"/>
    </location>
</feature>
<feature type="compositionally biased region" description="Basic and acidic residues" evidence="3">
    <location>
        <begin position="1021"/>
        <end position="1056"/>
    </location>
</feature>
<keyword evidence="2" id="KW-0184">Conjugation</keyword>
<dbReference type="Gene3D" id="3.40.50.300">
    <property type="entry name" value="P-loop containing nucleotide triphosphate hydrolases"/>
    <property type="match status" value="2"/>
</dbReference>
<dbReference type="RefSeq" id="WP_116684871.1">
    <property type="nucleotide sequence ID" value="NZ_QURL01000013.1"/>
</dbReference>
<feature type="domain" description="MobA/MobL protein" evidence="5">
    <location>
        <begin position="17"/>
        <end position="230"/>
    </location>
</feature>
<evidence type="ECO:0000256" key="1">
    <source>
        <dbReference type="ARBA" id="ARBA00010873"/>
    </source>
</evidence>
<proteinExistence type="inferred from homology"/>
<dbReference type="InterPro" id="IPR005053">
    <property type="entry name" value="MobA_MobL"/>
</dbReference>
<evidence type="ECO:0000256" key="3">
    <source>
        <dbReference type="SAM" id="MobiDB-lite"/>
    </source>
</evidence>
<evidence type="ECO:0000313" key="7">
    <source>
        <dbReference type="Proteomes" id="UP000264310"/>
    </source>
</evidence>
<comment type="similarity">
    <text evidence="1">Belongs to the MobA/MobL family.</text>
</comment>
<feature type="compositionally biased region" description="Basic and acidic residues" evidence="3">
    <location>
        <begin position="699"/>
        <end position="708"/>
    </location>
</feature>
<reference evidence="6 7" key="1">
    <citation type="submission" date="2018-08" db="EMBL/GenBank/DDBJ databases">
        <title>Fulvimarina sp. 85, whole genome shotgun sequence.</title>
        <authorList>
            <person name="Tuo L."/>
        </authorList>
    </citation>
    <scope>NUCLEOTIDE SEQUENCE [LARGE SCALE GENOMIC DNA]</scope>
    <source>
        <strain evidence="6 7">85</strain>
    </source>
</reference>
<gene>
    <name evidence="6" type="ORF">DYI37_19080</name>
</gene>
<keyword evidence="7" id="KW-1185">Reference proteome</keyword>
<evidence type="ECO:0000259" key="4">
    <source>
        <dbReference type="Pfam" id="PF01443"/>
    </source>
</evidence>
<dbReference type="SUPFAM" id="SSF52540">
    <property type="entry name" value="P-loop containing nucleoside triphosphate hydrolases"/>
    <property type="match status" value="2"/>
</dbReference>
<organism evidence="6 7">
    <name type="scientific">Fulvimarina endophytica</name>
    <dbReference type="NCBI Taxonomy" id="2293836"/>
    <lineage>
        <taxon>Bacteria</taxon>
        <taxon>Pseudomonadati</taxon>
        <taxon>Pseudomonadota</taxon>
        <taxon>Alphaproteobacteria</taxon>
        <taxon>Hyphomicrobiales</taxon>
        <taxon>Aurantimonadaceae</taxon>
        <taxon>Fulvimarina</taxon>
    </lineage>
</organism>
<evidence type="ECO:0000313" key="6">
    <source>
        <dbReference type="EMBL" id="RFC61854.1"/>
    </source>
</evidence>
<dbReference type="NCBIfam" id="NF041496">
    <property type="entry name" value="MobQ"/>
    <property type="match status" value="1"/>
</dbReference>
<dbReference type="Gene3D" id="3.30.930.30">
    <property type="match status" value="1"/>
</dbReference>
<dbReference type="OrthoDB" id="1826980at2"/>
<evidence type="ECO:0000259" key="5">
    <source>
        <dbReference type="Pfam" id="PF03389"/>
    </source>
</evidence>
<dbReference type="InterPro" id="IPR027417">
    <property type="entry name" value="P-loop_NTPase"/>
</dbReference>
<dbReference type="Proteomes" id="UP000264310">
    <property type="component" value="Unassembled WGS sequence"/>
</dbReference>
<dbReference type="Pfam" id="PF01443">
    <property type="entry name" value="Viral_helicase1"/>
    <property type="match status" value="1"/>
</dbReference>
<dbReference type="InterPro" id="IPR027351">
    <property type="entry name" value="(+)RNA_virus_helicase_core_dom"/>
</dbReference>
<name>A0A371WYL7_9HYPH</name>
<dbReference type="EMBL" id="QURL01000013">
    <property type="protein sequence ID" value="RFC61854.1"/>
    <property type="molecule type" value="Genomic_DNA"/>
</dbReference>
<feature type="region of interest" description="Disordered" evidence="3">
    <location>
        <begin position="663"/>
        <end position="708"/>
    </location>
</feature>
<dbReference type="Pfam" id="PF03389">
    <property type="entry name" value="MobA_MobL"/>
    <property type="match status" value="1"/>
</dbReference>
<protein>
    <submittedName>
        <fullName evidence="6">Ti-type conjugative transfer relaxase TraA</fullName>
    </submittedName>
</protein>
<dbReference type="Pfam" id="PF13604">
    <property type="entry name" value="AAA_30"/>
    <property type="match status" value="1"/>
</dbReference>
<feature type="compositionally biased region" description="Basic and acidic residues" evidence="3">
    <location>
        <begin position="1078"/>
        <end position="1091"/>
    </location>
</feature>
<dbReference type="CDD" id="cd18809">
    <property type="entry name" value="SF1_C_RecD"/>
    <property type="match status" value="1"/>
</dbReference>
<sequence length="1334" mass="146626">MAIYHASMKPIARSGGRSAVAAAAYRTGERLTNQRDGLTHDFTRKQGIAHAEIVLPDGADADWAFDRSALWNAAEAAENRKDARVAREFEIALPHELDADQRIDLTRSFAADLANRYGTAVDCAIHEPHGDVDVRNHHAHLMMTTRSVGPDGLSEKTDMERENKWLLSRDRPTSQMQLREIRQAWERHANEHLARAGHDITIDHRSHSERGLSIEPTEHMGVHASQMDRRGLGVSRARMDAEAAQRNRDIIRERPEEVLTIIAGEKSVFDRHDIARTLHRYIDGDAQNFQNAFASVMASPALVELQAENEDSPARYSTRETVELETKMTRSIEALSETTDHRVGSRHVAQAIARQDKAIRTAVRGETEAHVADGTMSQSDQARSIEAAGLSAEQRTAIEHVIGPERIAVVVGFAGAGKSTMLSAAREAWEAQGYRVHGAALAGKAAEGLEESSGIKSRTIASWEYSWQKERGAAGAGSQGVGGSSAGYSGLDTSRSTAGGPNAPRSHRSGPNSLGKGDVLVVDEAGMVGSRQFQRMVSEVEARGAKIVAVGDGEQLAAIGAGSPFRLAGEIAGQVGLQEVRRQREGWQRDASIAFGQQRTGDALTAYRENGSIQIEGTGEAARSRMVSDYLADRVARPNGTRVAMAHRRADVKALNAAIRSGLQERGELPGGESAKGEWQNETAAGRVANAERQTTAAESREANAESRVIHAEGQEAPGEVTFETNDGPRAFAVGDRIVFLENDRDLGVKNGMLGTVETVGEGSPGSGPRLEARIDGRDEAISVSSDCYTAFDHGYATTIHKTQGATVDRAFVLASSTMDRHLTYVAMTRHRDGVGLYAGRDAFESVRPTIEAGPDTEPGDDRSMTVGRLVQHGTAPYRHEPGNRSSHFVTLETAKGERRTVWGADLGRAMGEADPKAGDRIALAQTGFESVRMPGGQTAERGRWSVLSGDDLAYRQLETRLSRSSLKEMAVDYIRDFADRRGIAASHAADRDQAVHSERDHQTGGESERQLRSATRPRLRPAEEHHRTEGRPDDRMPSRDEGRFGKSLSRSDRVKAAIRAFGSGKQENAAKPGMQMDRQELQRSGEENPKPRRGMFNGLKLRMDRGASTQVPEEPKPDVDRSNSRETDRLVERLAERSDKRIEQPIGRSGYEQSLERFARAYLSFDQMRREGRPVLEGQKQALTKAGAAIDSYRPGDCDRLVSAISHDRETARAVHELTGAARIVKLAEGIQRERVNQANPEVRADRFVDQWRKLDARRDQLGYGFDVRDKREVIETEMRDMAEKLERDPQAEALVRERADELGIGPGHYGETITERVEEKLQERGHTRGVHR</sequence>